<dbReference type="OrthoDB" id="1109840at2759"/>
<dbReference type="EMBL" id="JAAMPC010000011">
    <property type="protein sequence ID" value="KAG2279696.1"/>
    <property type="molecule type" value="Genomic_DNA"/>
</dbReference>
<reference evidence="2 3" key="1">
    <citation type="submission" date="2020-02" db="EMBL/GenBank/DDBJ databases">
        <authorList>
            <person name="Ma Q."/>
            <person name="Huang Y."/>
            <person name="Song X."/>
            <person name="Pei D."/>
        </authorList>
    </citation>
    <scope>NUCLEOTIDE SEQUENCE [LARGE SCALE GENOMIC DNA]</scope>
    <source>
        <strain evidence="2">Sxm20200214</strain>
        <tissue evidence="2">Leaf</tissue>
    </source>
</reference>
<organism evidence="2 3">
    <name type="scientific">Brassica carinata</name>
    <name type="common">Ethiopian mustard</name>
    <name type="synonym">Abyssinian cabbage</name>
    <dbReference type="NCBI Taxonomy" id="52824"/>
    <lineage>
        <taxon>Eukaryota</taxon>
        <taxon>Viridiplantae</taxon>
        <taxon>Streptophyta</taxon>
        <taxon>Embryophyta</taxon>
        <taxon>Tracheophyta</taxon>
        <taxon>Spermatophyta</taxon>
        <taxon>Magnoliopsida</taxon>
        <taxon>eudicotyledons</taxon>
        <taxon>Gunneridae</taxon>
        <taxon>Pentapetalae</taxon>
        <taxon>rosids</taxon>
        <taxon>malvids</taxon>
        <taxon>Brassicales</taxon>
        <taxon>Brassicaceae</taxon>
        <taxon>Brassiceae</taxon>
        <taxon>Brassica</taxon>
    </lineage>
</organism>
<comment type="caution">
    <text evidence="2">The sequence shown here is derived from an EMBL/GenBank/DDBJ whole genome shotgun (WGS) entry which is preliminary data.</text>
</comment>
<evidence type="ECO:0000259" key="1">
    <source>
        <dbReference type="Pfam" id="PF13966"/>
    </source>
</evidence>
<evidence type="ECO:0000313" key="2">
    <source>
        <dbReference type="EMBL" id="KAG2279696.1"/>
    </source>
</evidence>
<dbReference type="Pfam" id="PF13966">
    <property type="entry name" value="zf-RVT"/>
    <property type="match status" value="1"/>
</dbReference>
<dbReference type="PANTHER" id="PTHR33116:SF84">
    <property type="entry name" value="RNA-DIRECTED DNA POLYMERASE"/>
    <property type="match status" value="1"/>
</dbReference>
<dbReference type="PANTHER" id="PTHR33116">
    <property type="entry name" value="REVERSE TRANSCRIPTASE ZINC-BINDING DOMAIN-CONTAINING PROTEIN-RELATED-RELATED"/>
    <property type="match status" value="1"/>
</dbReference>
<sequence>MENASRFSSTVRNMISIKSTVEYFLRCSIGDGRSASFCFDWWIDMGPLISAMGPTGPRDLRIPLNSTVSEATRDGTWQLPSARSDEAETLQIVLSTIPPPSPSRGKDCYLWRSGDSSYDKQFSTKRTWELIRQTAEPVSWAGLVWFKEEIPRCSFITWLSVLQRLPTRDRLASWGMNIPAHCVLCSSGLESHDHLFFQCTYASSVWSRFCVGRYLSAPPVSTLACANAMRCHQFTSRPRTIPVLKLILQVVIYCLWRERNTRIFTTTSIPAPVLASRVDRMIRDRLLSIPPRSPSHVSLLKLYSAFLCNEP</sequence>
<accession>A0A8X7UKX2</accession>
<gene>
    <name evidence="2" type="ORF">Bca52824_050916</name>
</gene>
<dbReference type="InterPro" id="IPR026960">
    <property type="entry name" value="RVT-Znf"/>
</dbReference>
<dbReference type="Proteomes" id="UP000886595">
    <property type="component" value="Unassembled WGS sequence"/>
</dbReference>
<proteinExistence type="predicted"/>
<feature type="domain" description="Reverse transcriptase zinc-binding" evidence="1">
    <location>
        <begin position="122"/>
        <end position="206"/>
    </location>
</feature>
<dbReference type="AlphaFoldDB" id="A0A8X7UKX2"/>
<evidence type="ECO:0000313" key="3">
    <source>
        <dbReference type="Proteomes" id="UP000886595"/>
    </source>
</evidence>
<name>A0A8X7UKX2_BRACI</name>
<keyword evidence="3" id="KW-1185">Reference proteome</keyword>
<protein>
    <recommendedName>
        <fullName evidence="1">Reverse transcriptase zinc-binding domain-containing protein</fullName>
    </recommendedName>
</protein>